<name>A0A840QQ95_9BACI</name>
<dbReference type="GO" id="GO:0016209">
    <property type="term" value="F:antioxidant activity"/>
    <property type="evidence" value="ECO:0007669"/>
    <property type="project" value="InterPro"/>
</dbReference>
<dbReference type="Gene3D" id="3.40.30.10">
    <property type="entry name" value="Glutaredoxin"/>
    <property type="match status" value="1"/>
</dbReference>
<dbReference type="EMBL" id="JACHHB010000007">
    <property type="protein sequence ID" value="MBB5173602.1"/>
    <property type="molecule type" value="Genomic_DNA"/>
</dbReference>
<dbReference type="PANTHER" id="PTHR42852:SF13">
    <property type="entry name" value="PROTEIN DIPZ"/>
    <property type="match status" value="1"/>
</dbReference>
<feature type="domain" description="Thioredoxin" evidence="2">
    <location>
        <begin position="1"/>
        <end position="140"/>
    </location>
</feature>
<dbReference type="PROSITE" id="PS51352">
    <property type="entry name" value="THIOREDOXIN_2"/>
    <property type="match status" value="1"/>
</dbReference>
<evidence type="ECO:0000313" key="4">
    <source>
        <dbReference type="Proteomes" id="UP000551878"/>
    </source>
</evidence>
<keyword evidence="1" id="KW-1015">Disulfide bond</keyword>
<gene>
    <name evidence="3" type="ORF">HNQ41_001791</name>
</gene>
<proteinExistence type="predicted"/>
<dbReference type="RefSeq" id="WP_184664051.1">
    <property type="nucleotide sequence ID" value="NZ_JACHHB010000007.1"/>
</dbReference>
<accession>A0A840QQ95</accession>
<dbReference type="PANTHER" id="PTHR42852">
    <property type="entry name" value="THIOL:DISULFIDE INTERCHANGE PROTEIN DSBE"/>
    <property type="match status" value="1"/>
</dbReference>
<dbReference type="CDD" id="cd02966">
    <property type="entry name" value="TlpA_like_family"/>
    <property type="match status" value="1"/>
</dbReference>
<dbReference type="Proteomes" id="UP000551878">
    <property type="component" value="Unassembled WGS sequence"/>
</dbReference>
<dbReference type="InterPro" id="IPR036249">
    <property type="entry name" value="Thioredoxin-like_sf"/>
</dbReference>
<keyword evidence="4" id="KW-1185">Reference proteome</keyword>
<dbReference type="InterPro" id="IPR013766">
    <property type="entry name" value="Thioredoxin_domain"/>
</dbReference>
<reference evidence="3 4" key="1">
    <citation type="submission" date="2020-08" db="EMBL/GenBank/DDBJ databases">
        <title>Genomic Encyclopedia of Type Strains, Phase IV (KMG-IV): sequencing the most valuable type-strain genomes for metagenomic binning, comparative biology and taxonomic classification.</title>
        <authorList>
            <person name="Goeker M."/>
        </authorList>
    </citation>
    <scope>NUCLEOTIDE SEQUENCE [LARGE SCALE GENOMIC DNA]</scope>
    <source>
        <strain evidence="3 4">DSM 24696</strain>
    </source>
</reference>
<dbReference type="SUPFAM" id="SSF52833">
    <property type="entry name" value="Thioredoxin-like"/>
    <property type="match status" value="1"/>
</dbReference>
<evidence type="ECO:0000259" key="2">
    <source>
        <dbReference type="PROSITE" id="PS51352"/>
    </source>
</evidence>
<dbReference type="Pfam" id="PF00578">
    <property type="entry name" value="AhpC-TSA"/>
    <property type="match status" value="1"/>
</dbReference>
<organism evidence="3 4">
    <name type="scientific">Texcoconibacillus texcoconensis</name>
    <dbReference type="NCBI Taxonomy" id="1095777"/>
    <lineage>
        <taxon>Bacteria</taxon>
        <taxon>Bacillati</taxon>
        <taxon>Bacillota</taxon>
        <taxon>Bacilli</taxon>
        <taxon>Bacillales</taxon>
        <taxon>Bacillaceae</taxon>
        <taxon>Texcoconibacillus</taxon>
    </lineage>
</organism>
<dbReference type="InterPro" id="IPR000866">
    <property type="entry name" value="AhpC/TSA"/>
</dbReference>
<protein>
    <submittedName>
        <fullName evidence="3">Peroxiredoxin</fullName>
    </submittedName>
</protein>
<dbReference type="AlphaFoldDB" id="A0A840QQ95"/>
<evidence type="ECO:0000313" key="3">
    <source>
        <dbReference type="EMBL" id="MBB5173602.1"/>
    </source>
</evidence>
<evidence type="ECO:0000256" key="1">
    <source>
        <dbReference type="ARBA" id="ARBA00023157"/>
    </source>
</evidence>
<comment type="caution">
    <text evidence="3">The sequence shown here is derived from an EMBL/GenBank/DDBJ whole genome shotgun (WGS) entry which is preliminary data.</text>
</comment>
<dbReference type="InterPro" id="IPR050553">
    <property type="entry name" value="Thioredoxin_ResA/DsbE_sf"/>
</dbReference>
<sequence length="140" mass="16423">MSADNQNFGLYDLQSEQYIKLEDFLEKPVLLTFWASWCPDSHIDLKHKEQLYRSMNKESLGFLTINVTGREHRRDELADYIDKNEWSFPILSDEGTKTYDAYRCMSVPTTIVLDKDHQIVGHFNDRSSFQEILQALTKVV</sequence>
<dbReference type="GO" id="GO:0016491">
    <property type="term" value="F:oxidoreductase activity"/>
    <property type="evidence" value="ECO:0007669"/>
    <property type="project" value="InterPro"/>
</dbReference>